<dbReference type="InterPro" id="IPR007349">
    <property type="entry name" value="DUF418"/>
</dbReference>
<dbReference type="EMBL" id="UINC01183756">
    <property type="protein sequence ID" value="SVD94658.1"/>
    <property type="molecule type" value="Genomic_DNA"/>
</dbReference>
<keyword evidence="1" id="KW-1133">Transmembrane helix</keyword>
<dbReference type="AlphaFoldDB" id="A0A382ZIX8"/>
<feature type="transmembrane region" description="Helical" evidence="1">
    <location>
        <begin position="79"/>
        <end position="101"/>
    </location>
</feature>
<dbReference type="PANTHER" id="PTHR30590:SF2">
    <property type="entry name" value="INNER MEMBRANE PROTEIN"/>
    <property type="match status" value="1"/>
</dbReference>
<evidence type="ECO:0000256" key="1">
    <source>
        <dbReference type="SAM" id="Phobius"/>
    </source>
</evidence>
<organism evidence="3">
    <name type="scientific">marine metagenome</name>
    <dbReference type="NCBI Taxonomy" id="408172"/>
    <lineage>
        <taxon>unclassified sequences</taxon>
        <taxon>metagenomes</taxon>
        <taxon>ecological metagenomes</taxon>
    </lineage>
</organism>
<proteinExistence type="predicted"/>
<keyword evidence="1" id="KW-0812">Transmembrane</keyword>
<dbReference type="InterPro" id="IPR052529">
    <property type="entry name" value="Bact_Transport_Assoc"/>
</dbReference>
<evidence type="ECO:0000259" key="2">
    <source>
        <dbReference type="Pfam" id="PF04235"/>
    </source>
</evidence>
<dbReference type="Pfam" id="PF04235">
    <property type="entry name" value="DUF418"/>
    <property type="match status" value="1"/>
</dbReference>
<sequence length="149" mass="16680">ARLAVVGFGVGLVTNLWELRHALVADLDLLATFPIIVPTYHLGRLGMALGYLGLVMIMCKSGALPWLRGALGAVGRMALTNYLMHSLICLVLFTGLGFSLVGVLERWQLYPIVFAIWAFQLWVSPKWLSRHRFGPAEWLWRTATYGKRP</sequence>
<feature type="domain" description="DUF418" evidence="2">
    <location>
        <begin position="2"/>
        <end position="147"/>
    </location>
</feature>
<dbReference type="PANTHER" id="PTHR30590">
    <property type="entry name" value="INNER MEMBRANE PROTEIN"/>
    <property type="match status" value="1"/>
</dbReference>
<evidence type="ECO:0000313" key="3">
    <source>
        <dbReference type="EMBL" id="SVD94658.1"/>
    </source>
</evidence>
<name>A0A382ZIX8_9ZZZZ</name>
<gene>
    <name evidence="3" type="ORF">METZ01_LOCUS447512</name>
</gene>
<feature type="non-terminal residue" evidence="3">
    <location>
        <position position="1"/>
    </location>
</feature>
<protein>
    <recommendedName>
        <fullName evidence="2">DUF418 domain-containing protein</fullName>
    </recommendedName>
</protein>
<reference evidence="3" key="1">
    <citation type="submission" date="2018-05" db="EMBL/GenBank/DDBJ databases">
        <authorList>
            <person name="Lanie J.A."/>
            <person name="Ng W.-L."/>
            <person name="Kazmierczak K.M."/>
            <person name="Andrzejewski T.M."/>
            <person name="Davidsen T.M."/>
            <person name="Wayne K.J."/>
            <person name="Tettelin H."/>
            <person name="Glass J.I."/>
            <person name="Rusch D."/>
            <person name="Podicherti R."/>
            <person name="Tsui H.-C.T."/>
            <person name="Winkler M.E."/>
        </authorList>
    </citation>
    <scope>NUCLEOTIDE SEQUENCE</scope>
</reference>
<keyword evidence="1" id="KW-0472">Membrane</keyword>
<accession>A0A382ZIX8</accession>
<feature type="transmembrane region" description="Helical" evidence="1">
    <location>
        <begin position="46"/>
        <end position="67"/>
    </location>
</feature>